<feature type="transmembrane region" description="Helical" evidence="2">
    <location>
        <begin position="80"/>
        <end position="101"/>
    </location>
</feature>
<evidence type="ECO:0000313" key="3">
    <source>
        <dbReference type="EMBL" id="TDP84056.1"/>
    </source>
</evidence>
<dbReference type="OrthoDB" id="8477685at2"/>
<sequence length="873" mass="93499">MADVGKDSSGRATGAAKDMSDRGAGAAALDPLAPVAGRLRLARLALTWERLWPRLVPPLVVVALFLAAAWLRLLAPLPDWLRLALVAAAALAFLAALVPAVRVRLPSGADALGRLERDSGFAHQPLSTLADRQATDTGDPVAAALWRAHLARVARSLAAVRVRAPSPRVDRLDPYALRSLVVLVFAIGLVAGRGDYLGPLRDAVRLPVVPGPDVRVDAWVTPPAYTGRAPIFLTTATPAGAEAPDGAAPAGAVTVPQGSVVSLRVSGVAAPSAAFRPADAGAPAEPIAAAPQAGAATNPAAADDAGLTRPTAFQHALAGSGTVVLAAADGELRSFAFAVEPDRPPSIRLVEDPGATLRGALRLAYEVTDDYRVAGARAVFSEPKTPLDAAIGPRAEAPRPLVGAPELPLSLPRRNAAKPTAETIRDLSAHPWAGGTVTMRLEARDDAGATGLSAPVDVVVPARPFRNPLARALVEQRRMLALDAGSAGFVAGLLDDLTTYTPEFVDDASVHLGLRVIRARILDARSDDDLRAVLDLMWQMALAIDGGDASLAEQALREARERLREALQNGASPEEIARLTEELRKAMQEYMQALQQQMRDNPDLAQSQPPPDENAQTVSPEDFQKMIDRIEEMSKLGDREAAEQLLSQLDRMLENLQTAQPRQGQPQKGQQGQGQQMMNELADMIRRQQELMNQTHKLTPDGRPQDGQGMSSEEMQQAMRDLQQGQQDLEKRLQDLMKQMEKNGMQPGGELGEAQGSMKGAQGSLGDGEPDDALGQQGRALDQLRKGAQQLADQMGEQDGEGRGRRGESARGEDPLGRPERRDGPDFGDSVKVPGEIEVQRARRILEELRRRFSEPDRPAIELDYLQRLLNPF</sequence>
<reference evidence="3 4" key="1">
    <citation type="submission" date="2019-03" db="EMBL/GenBank/DDBJ databases">
        <title>Genomic Encyclopedia of Type Strains, Phase IV (KMG-IV): sequencing the most valuable type-strain genomes for metagenomic binning, comparative biology and taxonomic classification.</title>
        <authorList>
            <person name="Goeker M."/>
        </authorList>
    </citation>
    <scope>NUCLEOTIDE SEQUENCE [LARGE SCALE GENOMIC DNA]</scope>
    <source>
        <strain evidence="3 4">DSM 102969</strain>
    </source>
</reference>
<keyword evidence="2" id="KW-0472">Membrane</keyword>
<proteinExistence type="predicted"/>
<feature type="transmembrane region" description="Helical" evidence="2">
    <location>
        <begin position="175"/>
        <end position="192"/>
    </location>
</feature>
<evidence type="ECO:0000256" key="2">
    <source>
        <dbReference type="SAM" id="Phobius"/>
    </source>
</evidence>
<name>A0A4R6REF5_9HYPH</name>
<accession>A0A4R6REF5</accession>
<keyword evidence="2" id="KW-1133">Transmembrane helix</keyword>
<protein>
    <submittedName>
        <fullName evidence="3">Uncharacterized protein (TIGR02302 family)</fullName>
    </submittedName>
</protein>
<feature type="region of interest" description="Disordered" evidence="1">
    <location>
        <begin position="696"/>
        <end position="725"/>
    </location>
</feature>
<gene>
    <name evidence="3" type="ORF">EDD54_2659</name>
</gene>
<feature type="region of interest" description="Disordered" evidence="1">
    <location>
        <begin position="596"/>
        <end position="620"/>
    </location>
</feature>
<dbReference type="EMBL" id="SNXY01000008">
    <property type="protein sequence ID" value="TDP84056.1"/>
    <property type="molecule type" value="Genomic_DNA"/>
</dbReference>
<dbReference type="AlphaFoldDB" id="A0A4R6REF5"/>
<dbReference type="Proteomes" id="UP000294547">
    <property type="component" value="Unassembled WGS sequence"/>
</dbReference>
<evidence type="ECO:0000256" key="1">
    <source>
        <dbReference type="SAM" id="MobiDB-lite"/>
    </source>
</evidence>
<feature type="compositionally biased region" description="Basic and acidic residues" evidence="1">
    <location>
        <begin position="800"/>
        <end position="825"/>
    </location>
</feature>
<organism evidence="3 4">
    <name type="scientific">Oharaeibacter diazotrophicus</name>
    <dbReference type="NCBI Taxonomy" id="1920512"/>
    <lineage>
        <taxon>Bacteria</taxon>
        <taxon>Pseudomonadati</taxon>
        <taxon>Pseudomonadota</taxon>
        <taxon>Alphaproteobacteria</taxon>
        <taxon>Hyphomicrobiales</taxon>
        <taxon>Pleomorphomonadaceae</taxon>
        <taxon>Oharaeibacter</taxon>
    </lineage>
</organism>
<keyword evidence="2" id="KW-0812">Transmembrane</keyword>
<keyword evidence="4" id="KW-1185">Reference proteome</keyword>
<evidence type="ECO:0000313" key="4">
    <source>
        <dbReference type="Proteomes" id="UP000294547"/>
    </source>
</evidence>
<feature type="region of interest" description="Disordered" evidence="1">
    <location>
        <begin position="742"/>
        <end position="835"/>
    </location>
</feature>
<dbReference type="NCBIfam" id="TIGR02302">
    <property type="entry name" value="aProt_lowcomp"/>
    <property type="match status" value="1"/>
</dbReference>
<comment type="caution">
    <text evidence="3">The sequence shown here is derived from an EMBL/GenBank/DDBJ whole genome shotgun (WGS) entry which is preliminary data.</text>
</comment>
<dbReference type="Pfam" id="PF13779">
    <property type="entry name" value="DUF4175"/>
    <property type="match status" value="1"/>
</dbReference>
<dbReference type="RefSeq" id="WP_126539892.1">
    <property type="nucleotide sequence ID" value="NZ_BSPM01000002.1"/>
</dbReference>
<dbReference type="InterPro" id="IPR012683">
    <property type="entry name" value="CHP02302_TM"/>
</dbReference>
<feature type="compositionally biased region" description="Polar residues" evidence="1">
    <location>
        <begin position="596"/>
        <end position="607"/>
    </location>
</feature>
<feature type="transmembrane region" description="Helical" evidence="2">
    <location>
        <begin position="55"/>
        <end position="74"/>
    </location>
</feature>